<feature type="non-terminal residue" evidence="5">
    <location>
        <position position="93"/>
    </location>
</feature>
<dbReference type="EMBL" id="CACRXK020041521">
    <property type="protein sequence ID" value="CAB4045736.1"/>
    <property type="molecule type" value="Genomic_DNA"/>
</dbReference>
<dbReference type="Proteomes" id="UP001152795">
    <property type="component" value="Unassembled WGS sequence"/>
</dbReference>
<dbReference type="InterPro" id="IPR013087">
    <property type="entry name" value="Znf_C2H2_type"/>
</dbReference>
<dbReference type="AlphaFoldDB" id="A0A7D9KLH7"/>
<dbReference type="PROSITE" id="PS00028">
    <property type="entry name" value="ZINC_FINGER_C2H2_1"/>
    <property type="match status" value="1"/>
</dbReference>
<keyword evidence="4" id="KW-0862">Zinc</keyword>
<dbReference type="Pfam" id="PF13912">
    <property type="entry name" value="zf-C2H2_6"/>
    <property type="match status" value="2"/>
</dbReference>
<name>A0A7D9KLH7_PARCT</name>
<dbReference type="InterPro" id="IPR036236">
    <property type="entry name" value="Znf_C2H2_sf"/>
</dbReference>
<keyword evidence="1" id="KW-0479">Metal-binding</keyword>
<dbReference type="Pfam" id="PF00096">
    <property type="entry name" value="zf-C2H2"/>
    <property type="match status" value="1"/>
</dbReference>
<keyword evidence="3" id="KW-0863">Zinc-finger</keyword>
<dbReference type="PANTHER" id="PTHR24379:SF121">
    <property type="entry name" value="C2H2-TYPE DOMAIN-CONTAINING PROTEIN"/>
    <property type="match status" value="1"/>
</dbReference>
<organism evidence="5 6">
    <name type="scientific">Paramuricea clavata</name>
    <name type="common">Red gorgonian</name>
    <name type="synonym">Violescent sea-whip</name>
    <dbReference type="NCBI Taxonomy" id="317549"/>
    <lineage>
        <taxon>Eukaryota</taxon>
        <taxon>Metazoa</taxon>
        <taxon>Cnidaria</taxon>
        <taxon>Anthozoa</taxon>
        <taxon>Octocorallia</taxon>
        <taxon>Malacalcyonacea</taxon>
        <taxon>Plexauridae</taxon>
        <taxon>Paramuricea</taxon>
    </lineage>
</organism>
<evidence type="ECO:0000313" key="6">
    <source>
        <dbReference type="Proteomes" id="UP001152795"/>
    </source>
</evidence>
<evidence type="ECO:0000256" key="4">
    <source>
        <dbReference type="ARBA" id="ARBA00022833"/>
    </source>
</evidence>
<keyword evidence="6" id="KW-1185">Reference proteome</keyword>
<protein>
    <submittedName>
        <fullName evidence="5">Zinc finger 583-like</fullName>
    </submittedName>
</protein>
<sequence>MEERHNHMETAHTAECSICKKIYTSSYLKEHMTFHYESSRVTCNVCSKVFSSISNLRKHEKKHENRGIPIRDKRRLFKCSECPETFQTQKFLE</sequence>
<keyword evidence="2" id="KW-0677">Repeat</keyword>
<evidence type="ECO:0000313" key="5">
    <source>
        <dbReference type="EMBL" id="CAB4045736.1"/>
    </source>
</evidence>
<evidence type="ECO:0000256" key="3">
    <source>
        <dbReference type="ARBA" id="ARBA00022771"/>
    </source>
</evidence>
<dbReference type="GO" id="GO:0008270">
    <property type="term" value="F:zinc ion binding"/>
    <property type="evidence" value="ECO:0007669"/>
    <property type="project" value="UniProtKB-KW"/>
</dbReference>
<evidence type="ECO:0000256" key="2">
    <source>
        <dbReference type="ARBA" id="ARBA00022737"/>
    </source>
</evidence>
<proteinExistence type="predicted"/>
<dbReference type="PROSITE" id="PS50157">
    <property type="entry name" value="ZINC_FINGER_C2H2_2"/>
    <property type="match status" value="1"/>
</dbReference>
<dbReference type="SUPFAM" id="SSF57667">
    <property type="entry name" value="beta-beta-alpha zinc fingers"/>
    <property type="match status" value="1"/>
</dbReference>
<evidence type="ECO:0000256" key="1">
    <source>
        <dbReference type="ARBA" id="ARBA00022723"/>
    </source>
</evidence>
<accession>A0A7D9KLH7</accession>
<dbReference type="SMART" id="SM00355">
    <property type="entry name" value="ZnF_C2H2"/>
    <property type="match status" value="2"/>
</dbReference>
<reference evidence="5" key="1">
    <citation type="submission" date="2020-04" db="EMBL/GenBank/DDBJ databases">
        <authorList>
            <person name="Alioto T."/>
            <person name="Alioto T."/>
            <person name="Gomez Garrido J."/>
        </authorList>
    </citation>
    <scope>NUCLEOTIDE SEQUENCE</scope>
    <source>
        <strain evidence="5">A484AB</strain>
    </source>
</reference>
<dbReference type="OrthoDB" id="4748970at2759"/>
<gene>
    <name evidence="5" type="ORF">PACLA_8A052974</name>
</gene>
<comment type="caution">
    <text evidence="5">The sequence shown here is derived from an EMBL/GenBank/DDBJ whole genome shotgun (WGS) entry which is preliminary data.</text>
</comment>
<dbReference type="PANTHER" id="PTHR24379">
    <property type="entry name" value="KRAB AND ZINC FINGER DOMAIN-CONTAINING"/>
    <property type="match status" value="1"/>
</dbReference>
<dbReference type="Gene3D" id="3.30.160.60">
    <property type="entry name" value="Classic Zinc Finger"/>
    <property type="match status" value="1"/>
</dbReference>